<dbReference type="Pfam" id="PF12255">
    <property type="entry name" value="TcdB_toxin_midC"/>
    <property type="match status" value="1"/>
</dbReference>
<dbReference type="OrthoDB" id="6510336at2"/>
<dbReference type="InterPro" id="IPR022045">
    <property type="entry name" value="TcdB_toxin_mid/N"/>
</dbReference>
<dbReference type="SUPFAM" id="SSF69318">
    <property type="entry name" value="Integrin alpha N-terminal domain"/>
    <property type="match status" value="1"/>
</dbReference>
<proteinExistence type="predicted"/>
<sequence length="1548" mass="174940">MAMDNQGKLEINAPSLPKGGGAIQSIGKGLGPMGPSGAAQLECPLPISPGRGFAPPLGLGYSSDVGNSPFGIGWRMTVNAITLRTTKGVPTYDGNDQVVGPGGDVWMPERAETDGSLIFRLTSKYKDVDLLVEHKVVRHWPRVEGEFSLIEHWSTTADTAGFWLIHGADGSLHVYGKTGHSRRADPNDSQHVGVWMIDESLNTRGEHIVYEYKAETDAPAPPQLRDYRAQRYLTLVCYGNAKAHPHLYAWVADSWKKEQWHFQLVFDYGGRSTALETAPIFAEPLTWPERSDPFWNYAYGFELGTRRLCRQVLMFHYFPQELGDTPVLVQRLLLEHRPSPLGYNHLTAAHLQAYDSLGQVESRPPMEFSYNACELDPHHPGWAEFPDMPGLNDGQRYHLVDLYGEGTPGVLCRYDKAWYYREPLRAETGGDDVGYSDWKLLEHIPVADSSKSARQSLTDLTGDGKLDWVIAQPGMSGFFTLDPDRNWSNFVTFDAFPSEFFQPMAQMADLVGNGLSDVALIGTRSVRLYANRREAGFADGIDVPHPDKTGEETLDDDELPLLSNTPTEVVAFADVLGSGQAHLVRIRHNEVKCWTNLGQGRFGKGFVLCALPFAYDEFNASQVLLADLDGSGAADLIYLEPDRLRVFMNHAGNGYTLTSVDLPWPKGVQYDRLCQVSTADLQGLGCSSVILTVPYMEPRHWRYDFVKAKPYLVNATCNNMGASSRVTYRSSAQEWLDEKQEQIDAGVETPVSHLPFAMHLVNRQTQIDDITGNRLTQGFTYRSGYYDRFEREFRGFGLLLQTDTEATAAERASEGFTAPILSKTWFHTGESIDLPRDGYYALDALAIPLEPTVLQNYHFNDRAAQPLLSPDEETSREIARCLSGRVLRTEVYAADDDPLTAVPYVVQESRHLVRVLRPKGEHQPYAVLQPLELESIGYQYEPQLKDDPLCQHTLNLEWDEYGSVVHAFAVNYARRKAVTDTPPFSDEYQNTWWKDAHDPAQQCWYLTQTRAKHIHHQGEEEKEPDPEAWRLGLPYQQRSNALVLDKTALSPGTINQEKFLEWFGKGGKWEQEPELTGLSLQRYMDPASGQVLAPGKATFEALPAYVETAELDKVALSAYDKLKDEQGNMPFNLKEKLESTEVGYHIMELFLPVVKKDESLNSDDAKDYLWSVHRGFPVYHKLDGFYNVEKFQETRSHGPTEVAYDEYWCLVKAVTLPDGCTTFTHNIDYRSFLPAEIEDANRNIQEARYSAFGEPLVTSFYGTERGEPVGFDPLKTYKAPSDRDPAIAIADPKAAIGKFASASFWDTFSWMGRISRTAPPSSEWLKWARVEGFVLPSGHLCNRARQHLEGLENPDANEQILKAQIDAAHREPVYSVGLLADRYPGDVEMQVRVSIVYLDGFGRALQTKQEVEPGKSWQVDENGELILNPDGTPQEAEVPRRWRVSEPVEYNNKGEQVRIYRPYFADQPRYINDRSMRQHAFHDQQFYDAAGRPTETVLAKKMRQGNPPQEKPLRREQHYRTWYNIAFDENDLFEPPPTEQRQSPWTGK</sequence>
<organism evidence="7 8">
    <name type="scientific">Pseudomonas brassicacearum</name>
    <dbReference type="NCBI Taxonomy" id="930166"/>
    <lineage>
        <taxon>Bacteria</taxon>
        <taxon>Pseudomonadati</taxon>
        <taxon>Pseudomonadota</taxon>
        <taxon>Gammaproteobacteria</taxon>
        <taxon>Pseudomonadales</taxon>
        <taxon>Pseudomonadaceae</taxon>
        <taxon>Pseudomonas</taxon>
    </lineage>
</organism>
<feature type="domain" description="Insecticide toxin TcdB middle/N-terminal" evidence="6">
    <location>
        <begin position="656"/>
        <end position="829"/>
    </location>
</feature>
<keyword evidence="2" id="KW-0964">Secreted</keyword>
<feature type="region of interest" description="Disordered" evidence="4">
    <location>
        <begin position="1529"/>
        <end position="1548"/>
    </location>
</feature>
<dbReference type="RefSeq" id="WP_123428786.1">
    <property type="nucleotide sequence ID" value="NZ_MOBJ01000034.1"/>
</dbReference>
<dbReference type="EMBL" id="MOBJ01000034">
    <property type="protein sequence ID" value="RON02002.1"/>
    <property type="molecule type" value="Genomic_DNA"/>
</dbReference>
<gene>
    <name evidence="7" type="ORF">BK659_26195</name>
</gene>
<dbReference type="InterPro" id="IPR028994">
    <property type="entry name" value="Integrin_alpha_N"/>
</dbReference>
<evidence type="ECO:0000313" key="7">
    <source>
        <dbReference type="EMBL" id="RON02002.1"/>
    </source>
</evidence>
<accession>A0A423GWM3</accession>
<dbReference type="GO" id="GO:0005737">
    <property type="term" value="C:cytoplasm"/>
    <property type="evidence" value="ECO:0007669"/>
    <property type="project" value="InterPro"/>
</dbReference>
<feature type="domain" description="Insecticide toxin TcdB middle/C-terminal" evidence="5">
    <location>
        <begin position="878"/>
        <end position="1020"/>
    </location>
</feature>
<keyword evidence="3" id="KW-0843">Virulence</keyword>
<dbReference type="Pfam" id="PF03534">
    <property type="entry name" value="SpvB"/>
    <property type="match status" value="1"/>
</dbReference>
<comment type="subcellular location">
    <subcellularLocation>
        <location evidence="1">Secreted</location>
    </subcellularLocation>
</comment>
<dbReference type="GO" id="GO:0005576">
    <property type="term" value="C:extracellular region"/>
    <property type="evidence" value="ECO:0007669"/>
    <property type="project" value="UniProtKB-SubCell"/>
</dbReference>
<dbReference type="Pfam" id="PF12256">
    <property type="entry name" value="TcdB_toxin_midN"/>
    <property type="match status" value="1"/>
</dbReference>
<evidence type="ECO:0000313" key="8">
    <source>
        <dbReference type="Proteomes" id="UP000286071"/>
    </source>
</evidence>
<dbReference type="PRINTS" id="PR01341">
    <property type="entry name" value="SALSPVBPROT"/>
</dbReference>
<evidence type="ECO:0000256" key="1">
    <source>
        <dbReference type="ARBA" id="ARBA00004613"/>
    </source>
</evidence>
<evidence type="ECO:0000256" key="3">
    <source>
        <dbReference type="ARBA" id="ARBA00023026"/>
    </source>
</evidence>
<evidence type="ECO:0000259" key="6">
    <source>
        <dbReference type="Pfam" id="PF12256"/>
    </source>
</evidence>
<comment type="caution">
    <text evidence="7">The sequence shown here is derived from an EMBL/GenBank/DDBJ whole genome shotgun (WGS) entry which is preliminary data.</text>
</comment>
<evidence type="ECO:0000259" key="5">
    <source>
        <dbReference type="Pfam" id="PF12255"/>
    </source>
</evidence>
<dbReference type="InterPro" id="IPR022044">
    <property type="entry name" value="TcdB_toxin_mid/C"/>
</dbReference>
<reference evidence="7 8" key="1">
    <citation type="submission" date="2016-10" db="EMBL/GenBank/DDBJ databases">
        <title>Comparative genome analysis of multiple Pseudomonas spp. focuses on biocontrol and plant growth promoting traits.</title>
        <authorList>
            <person name="Tao X.-Y."/>
            <person name="Taylor C.G."/>
        </authorList>
    </citation>
    <scope>NUCLEOTIDE SEQUENCE [LARGE SCALE GENOMIC DNA]</scope>
    <source>
        <strain evidence="7 8">48H11</strain>
    </source>
</reference>
<evidence type="ECO:0000256" key="4">
    <source>
        <dbReference type="SAM" id="MobiDB-lite"/>
    </source>
</evidence>
<feature type="compositionally biased region" description="Polar residues" evidence="4">
    <location>
        <begin position="1539"/>
        <end position="1548"/>
    </location>
</feature>
<protein>
    <submittedName>
        <fullName evidence="7">Toxin</fullName>
    </submittedName>
</protein>
<dbReference type="InterPro" id="IPR003284">
    <property type="entry name" value="Sal_SpvB"/>
</dbReference>
<dbReference type="Proteomes" id="UP000286071">
    <property type="component" value="Unassembled WGS sequence"/>
</dbReference>
<name>A0A423GWM3_9PSED</name>
<evidence type="ECO:0000256" key="2">
    <source>
        <dbReference type="ARBA" id="ARBA00022525"/>
    </source>
</evidence>